<evidence type="ECO:0000259" key="5">
    <source>
        <dbReference type="PROSITE" id="PS51755"/>
    </source>
</evidence>
<sequence>MTIRHTILVVDDEPHIRRLMAAALTRAGYAVVDAADARAALEALRAHRPDIALLDLGLPDRDGLELVPLFKQHADTTLIVVSARDATEEKVAALDLGADDYLTKPFDTDELLARVRVALRNRMTRGGGASALVAGDLRVDLLAHTVTRAGQEIHLTPKEYTVLAQLARFPGRVITHRQIMAQVWPDVAEHHVEYLRVLVRSLRQKLEEDPQRPRLICNEPGIGYRLRLSPEAEAG</sequence>
<organism evidence="6 7">
    <name type="scientific">Novosphingobium soli</name>
    <dbReference type="NCBI Taxonomy" id="574956"/>
    <lineage>
        <taxon>Bacteria</taxon>
        <taxon>Pseudomonadati</taxon>
        <taxon>Pseudomonadota</taxon>
        <taxon>Alphaproteobacteria</taxon>
        <taxon>Sphingomonadales</taxon>
        <taxon>Sphingomonadaceae</taxon>
        <taxon>Novosphingobium</taxon>
    </lineage>
</organism>
<proteinExistence type="predicted"/>
<dbReference type="PROSITE" id="PS50110">
    <property type="entry name" value="RESPONSE_REGULATORY"/>
    <property type="match status" value="1"/>
</dbReference>
<dbReference type="SMART" id="SM00862">
    <property type="entry name" value="Trans_reg_C"/>
    <property type="match status" value="1"/>
</dbReference>
<comment type="caution">
    <text evidence="6">The sequence shown here is derived from an EMBL/GenBank/DDBJ whole genome shotgun (WGS) entry which is preliminary data.</text>
</comment>
<accession>A0ABV6CZD9</accession>
<dbReference type="SMART" id="SM00448">
    <property type="entry name" value="REC"/>
    <property type="match status" value="1"/>
</dbReference>
<dbReference type="InterPro" id="IPR036388">
    <property type="entry name" value="WH-like_DNA-bd_sf"/>
</dbReference>
<dbReference type="Gene3D" id="6.10.250.690">
    <property type="match status" value="1"/>
</dbReference>
<dbReference type="PROSITE" id="PS51755">
    <property type="entry name" value="OMPR_PHOB"/>
    <property type="match status" value="1"/>
</dbReference>
<dbReference type="CDD" id="cd00383">
    <property type="entry name" value="trans_reg_C"/>
    <property type="match status" value="1"/>
</dbReference>
<keyword evidence="1 3" id="KW-0238">DNA-binding</keyword>
<feature type="modified residue" description="4-aspartylphosphate" evidence="2">
    <location>
        <position position="55"/>
    </location>
</feature>
<dbReference type="Gene3D" id="3.40.50.2300">
    <property type="match status" value="1"/>
</dbReference>
<evidence type="ECO:0000259" key="4">
    <source>
        <dbReference type="PROSITE" id="PS50110"/>
    </source>
</evidence>
<dbReference type="Proteomes" id="UP001589798">
    <property type="component" value="Unassembled WGS sequence"/>
</dbReference>
<feature type="domain" description="OmpR/PhoB-type" evidence="5">
    <location>
        <begin position="129"/>
        <end position="228"/>
    </location>
</feature>
<dbReference type="PANTHER" id="PTHR48111">
    <property type="entry name" value="REGULATOR OF RPOS"/>
    <property type="match status" value="1"/>
</dbReference>
<name>A0ABV6CZD9_9SPHN</name>
<keyword evidence="2" id="KW-0597">Phosphoprotein</keyword>
<gene>
    <name evidence="6" type="ORF">ACFFJC_15810</name>
</gene>
<keyword evidence="7" id="KW-1185">Reference proteome</keyword>
<feature type="DNA-binding region" description="OmpR/PhoB-type" evidence="3">
    <location>
        <begin position="129"/>
        <end position="228"/>
    </location>
</feature>
<dbReference type="RefSeq" id="WP_379488458.1">
    <property type="nucleotide sequence ID" value="NZ_JBHLWK010000019.1"/>
</dbReference>
<evidence type="ECO:0000256" key="2">
    <source>
        <dbReference type="PROSITE-ProRule" id="PRU00169"/>
    </source>
</evidence>
<evidence type="ECO:0000313" key="7">
    <source>
        <dbReference type="Proteomes" id="UP001589798"/>
    </source>
</evidence>
<dbReference type="Pfam" id="PF00072">
    <property type="entry name" value="Response_reg"/>
    <property type="match status" value="1"/>
</dbReference>
<dbReference type="EMBL" id="JBHLWK010000019">
    <property type="protein sequence ID" value="MFC0205731.1"/>
    <property type="molecule type" value="Genomic_DNA"/>
</dbReference>
<evidence type="ECO:0000256" key="1">
    <source>
        <dbReference type="ARBA" id="ARBA00023125"/>
    </source>
</evidence>
<dbReference type="InterPro" id="IPR011006">
    <property type="entry name" value="CheY-like_superfamily"/>
</dbReference>
<dbReference type="Gene3D" id="1.10.10.10">
    <property type="entry name" value="Winged helix-like DNA-binding domain superfamily/Winged helix DNA-binding domain"/>
    <property type="match status" value="1"/>
</dbReference>
<dbReference type="SUPFAM" id="SSF52172">
    <property type="entry name" value="CheY-like"/>
    <property type="match status" value="1"/>
</dbReference>
<evidence type="ECO:0000313" key="6">
    <source>
        <dbReference type="EMBL" id="MFC0205731.1"/>
    </source>
</evidence>
<dbReference type="PANTHER" id="PTHR48111:SF50">
    <property type="entry name" value="KDP OPERON TRANSCRIPTIONAL REGULATORY PROTEIN KDPE"/>
    <property type="match status" value="1"/>
</dbReference>
<feature type="domain" description="Response regulatory" evidence="4">
    <location>
        <begin position="6"/>
        <end position="119"/>
    </location>
</feature>
<dbReference type="Pfam" id="PF00486">
    <property type="entry name" value="Trans_reg_C"/>
    <property type="match status" value="1"/>
</dbReference>
<reference evidence="6 7" key="1">
    <citation type="submission" date="2024-09" db="EMBL/GenBank/DDBJ databases">
        <authorList>
            <person name="Sun Q."/>
            <person name="Mori K."/>
        </authorList>
    </citation>
    <scope>NUCLEOTIDE SEQUENCE [LARGE SCALE GENOMIC DNA]</scope>
    <source>
        <strain evidence="6 7">CCM 7706</strain>
    </source>
</reference>
<dbReference type="InterPro" id="IPR001789">
    <property type="entry name" value="Sig_transdc_resp-reg_receiver"/>
</dbReference>
<protein>
    <submittedName>
        <fullName evidence="6">Response regulator</fullName>
    </submittedName>
</protein>
<dbReference type="InterPro" id="IPR001867">
    <property type="entry name" value="OmpR/PhoB-type_DNA-bd"/>
</dbReference>
<dbReference type="InterPro" id="IPR039420">
    <property type="entry name" value="WalR-like"/>
</dbReference>
<evidence type="ECO:0000256" key="3">
    <source>
        <dbReference type="PROSITE-ProRule" id="PRU01091"/>
    </source>
</evidence>